<protein>
    <submittedName>
        <fullName evidence="2">ArsI/CadI family heavy metal resistance metalloenzyme</fullName>
    </submittedName>
</protein>
<dbReference type="InterPro" id="IPR052393">
    <property type="entry name" value="Cadmium-induced_rsp"/>
</dbReference>
<dbReference type="SUPFAM" id="SSF54593">
    <property type="entry name" value="Glyoxalase/Bleomycin resistance protein/Dihydroxybiphenyl dioxygenase"/>
    <property type="match status" value="1"/>
</dbReference>
<reference evidence="3" key="1">
    <citation type="journal article" date="2019" name="Int. J. Syst. Evol. Microbiol.">
        <title>The Global Catalogue of Microorganisms (GCM) 10K type strain sequencing project: providing services to taxonomists for standard genome sequencing and annotation.</title>
        <authorList>
            <consortium name="The Broad Institute Genomics Platform"/>
            <consortium name="The Broad Institute Genome Sequencing Center for Infectious Disease"/>
            <person name="Wu L."/>
            <person name="Ma J."/>
        </authorList>
    </citation>
    <scope>NUCLEOTIDE SEQUENCE [LARGE SCALE GENOMIC DNA]</scope>
    <source>
        <strain evidence="3">CGMCC 1.13574</strain>
    </source>
</reference>
<dbReference type="NCBIfam" id="NF041414">
    <property type="entry name" value="ArsI_CadI_VOC"/>
    <property type="match status" value="1"/>
</dbReference>
<keyword evidence="3" id="KW-1185">Reference proteome</keyword>
<dbReference type="PANTHER" id="PTHR41294">
    <property type="entry name" value="CADMIUM-INDUCED PROTEIN CADI"/>
    <property type="match status" value="1"/>
</dbReference>
<dbReference type="InterPro" id="IPR049789">
    <property type="entry name" value="ArsI/CadI-like"/>
</dbReference>
<feature type="domain" description="VOC" evidence="1">
    <location>
        <begin position="4"/>
        <end position="120"/>
    </location>
</feature>
<dbReference type="RefSeq" id="WP_386043127.1">
    <property type="nucleotide sequence ID" value="NZ_JBHUIO010000002.1"/>
</dbReference>
<dbReference type="InterPro" id="IPR029068">
    <property type="entry name" value="Glyas_Bleomycin-R_OHBP_Dase"/>
</dbReference>
<dbReference type="EMBL" id="JBHUIO010000002">
    <property type="protein sequence ID" value="MFD2168423.1"/>
    <property type="molecule type" value="Genomic_DNA"/>
</dbReference>
<accession>A0ABW4ZRX3</accession>
<dbReference type="InterPro" id="IPR037523">
    <property type="entry name" value="VOC_core"/>
</dbReference>
<dbReference type="PROSITE" id="PS51819">
    <property type="entry name" value="VOC"/>
    <property type="match status" value="1"/>
</dbReference>
<dbReference type="Pfam" id="PF00903">
    <property type="entry name" value="Glyoxalase"/>
    <property type="match status" value="1"/>
</dbReference>
<dbReference type="InterPro" id="IPR004360">
    <property type="entry name" value="Glyas_Fos-R_dOase_dom"/>
</dbReference>
<name>A0ABW4ZRX3_9BACL</name>
<evidence type="ECO:0000313" key="2">
    <source>
        <dbReference type="EMBL" id="MFD2168423.1"/>
    </source>
</evidence>
<dbReference type="Gene3D" id="3.10.180.10">
    <property type="entry name" value="2,3-Dihydroxybiphenyl 1,2-Dioxygenase, domain 1"/>
    <property type="match status" value="1"/>
</dbReference>
<dbReference type="PANTHER" id="PTHR41294:SF1">
    <property type="entry name" value="CADMIUM-INDUCED PROTEIN CADI"/>
    <property type="match status" value="1"/>
</dbReference>
<evidence type="ECO:0000259" key="1">
    <source>
        <dbReference type="PROSITE" id="PS51819"/>
    </source>
</evidence>
<organism evidence="2 3">
    <name type="scientific">Tumebacillus lipolyticus</name>
    <dbReference type="NCBI Taxonomy" id="1280370"/>
    <lineage>
        <taxon>Bacteria</taxon>
        <taxon>Bacillati</taxon>
        <taxon>Bacillota</taxon>
        <taxon>Bacilli</taxon>
        <taxon>Bacillales</taxon>
        <taxon>Alicyclobacillaceae</taxon>
        <taxon>Tumebacillus</taxon>
    </lineage>
</organism>
<evidence type="ECO:0000313" key="3">
    <source>
        <dbReference type="Proteomes" id="UP001597343"/>
    </source>
</evidence>
<proteinExistence type="predicted"/>
<gene>
    <name evidence="2" type="ORF">ACFSOY_00055</name>
</gene>
<comment type="caution">
    <text evidence="2">The sequence shown here is derived from an EMBL/GenBank/DDBJ whole genome shotgun (WGS) entry which is preliminary data.</text>
</comment>
<sequence length="155" mass="17116">MSQLRMHLAINVKSLEANLQFYKAFFGAEPTKVKENYAKFELNNPPLHFSMNVCPYENSGALNHLGFQVQGTEQVLAHKARLQAAGLVSLDEINTTCCYAVQDKIWVHDPEGNAWEIFYTKADSEFESAQAPKAEAICCAPSAPSEPASVDSCCK</sequence>
<dbReference type="Proteomes" id="UP001597343">
    <property type="component" value="Unassembled WGS sequence"/>
</dbReference>